<dbReference type="AlphaFoldDB" id="A0A5C6CUW5"/>
<evidence type="ECO:0000256" key="1">
    <source>
        <dbReference type="SAM" id="Phobius"/>
    </source>
</evidence>
<proteinExistence type="predicted"/>
<name>A0A5C6CUW5_9BACT</name>
<feature type="transmembrane region" description="Helical" evidence="1">
    <location>
        <begin position="77"/>
        <end position="110"/>
    </location>
</feature>
<feature type="transmembrane region" description="Helical" evidence="1">
    <location>
        <begin position="130"/>
        <end position="154"/>
    </location>
</feature>
<evidence type="ECO:0008006" key="4">
    <source>
        <dbReference type="Google" id="ProtNLM"/>
    </source>
</evidence>
<feature type="transmembrane region" description="Helical" evidence="1">
    <location>
        <begin position="175"/>
        <end position="193"/>
    </location>
</feature>
<dbReference type="InterPro" id="IPR051311">
    <property type="entry name" value="DedA_domain"/>
</dbReference>
<reference evidence="2 3" key="1">
    <citation type="submission" date="2019-02" db="EMBL/GenBank/DDBJ databases">
        <title>Deep-cultivation of Planctomycetes and their phenomic and genomic characterization uncovers novel biology.</title>
        <authorList>
            <person name="Wiegand S."/>
            <person name="Jogler M."/>
            <person name="Boedeker C."/>
            <person name="Pinto D."/>
            <person name="Vollmers J."/>
            <person name="Rivas-Marin E."/>
            <person name="Kohn T."/>
            <person name="Peeters S.H."/>
            <person name="Heuer A."/>
            <person name="Rast P."/>
            <person name="Oberbeckmann S."/>
            <person name="Bunk B."/>
            <person name="Jeske O."/>
            <person name="Meyerdierks A."/>
            <person name="Storesund J.E."/>
            <person name="Kallscheuer N."/>
            <person name="Luecker S."/>
            <person name="Lage O.M."/>
            <person name="Pohl T."/>
            <person name="Merkel B.J."/>
            <person name="Hornburger P."/>
            <person name="Mueller R.-W."/>
            <person name="Bruemmer F."/>
            <person name="Labrenz M."/>
            <person name="Spormann A.M."/>
            <person name="Op Den Camp H."/>
            <person name="Overmann J."/>
            <person name="Amann R."/>
            <person name="Jetten M.S.M."/>
            <person name="Mascher T."/>
            <person name="Medema M.H."/>
            <person name="Devos D.P."/>
            <person name="Kaster A.-K."/>
            <person name="Ovreas L."/>
            <person name="Rohde M."/>
            <person name="Galperin M.Y."/>
            <person name="Jogler C."/>
        </authorList>
    </citation>
    <scope>NUCLEOTIDE SEQUENCE [LARGE SCALE GENOMIC DNA]</scope>
    <source>
        <strain evidence="2 3">Pla144</strain>
    </source>
</reference>
<dbReference type="GO" id="GO:0005886">
    <property type="term" value="C:plasma membrane"/>
    <property type="evidence" value="ECO:0007669"/>
    <property type="project" value="TreeGrafter"/>
</dbReference>
<feature type="transmembrane region" description="Helical" evidence="1">
    <location>
        <begin position="199"/>
        <end position="219"/>
    </location>
</feature>
<dbReference type="PANTHER" id="PTHR42709:SF11">
    <property type="entry name" value="DEDA FAMILY PROTEIN"/>
    <property type="match status" value="1"/>
</dbReference>
<protein>
    <recommendedName>
        <fullName evidence="4">SNARE associated Golgi protein</fullName>
    </recommendedName>
</protein>
<dbReference type="Proteomes" id="UP000318437">
    <property type="component" value="Unassembled WGS sequence"/>
</dbReference>
<evidence type="ECO:0000313" key="3">
    <source>
        <dbReference type="Proteomes" id="UP000318437"/>
    </source>
</evidence>
<keyword evidence="1" id="KW-1133">Transmembrane helix</keyword>
<keyword evidence="3" id="KW-1185">Reference proteome</keyword>
<accession>A0A5C6CUW5</accession>
<comment type="caution">
    <text evidence="2">The sequence shown here is derived from an EMBL/GenBank/DDBJ whole genome shotgun (WGS) entry which is preliminary data.</text>
</comment>
<evidence type="ECO:0000313" key="2">
    <source>
        <dbReference type="EMBL" id="TWU27444.1"/>
    </source>
</evidence>
<dbReference type="EMBL" id="SJPS01000003">
    <property type="protein sequence ID" value="TWU27444.1"/>
    <property type="molecule type" value="Genomic_DNA"/>
</dbReference>
<organism evidence="2 3">
    <name type="scientific">Bythopirellula polymerisocia</name>
    <dbReference type="NCBI Taxonomy" id="2528003"/>
    <lineage>
        <taxon>Bacteria</taxon>
        <taxon>Pseudomonadati</taxon>
        <taxon>Planctomycetota</taxon>
        <taxon>Planctomycetia</taxon>
        <taxon>Pirellulales</taxon>
        <taxon>Lacipirellulaceae</taxon>
        <taxon>Bythopirellula</taxon>
    </lineage>
</organism>
<keyword evidence="1" id="KW-0472">Membrane</keyword>
<dbReference type="RefSeq" id="WP_197530566.1">
    <property type="nucleotide sequence ID" value="NZ_SJPS01000003.1"/>
</dbReference>
<dbReference type="PANTHER" id="PTHR42709">
    <property type="entry name" value="ALKALINE PHOSPHATASE LIKE PROTEIN"/>
    <property type="match status" value="1"/>
</dbReference>
<gene>
    <name evidence="2" type="ORF">Pla144_22170</name>
</gene>
<sequence length="220" mass="24158">MEAENIEGNAASKGQTASRSAGPVRRLYNWMLSWAETPYGTPALFLISFAESSFFPLPPDLLQIALSVSKPRRSFFYAAVSAVGSVLGGIVGWLIGFAAWAALGSFFYSYVPGVTPERIDYVGKLYEANAFWAILAAAFTPIPYKVFTISAGIFSQYVSLETLILASALGRSARFFLVATCLWWFGPTVRTILERHFEWITLALFALLIGGFFAIKLLAH</sequence>
<keyword evidence="1" id="KW-0812">Transmembrane</keyword>